<accession>A0ABV5KN79</accession>
<evidence type="ECO:0000313" key="4">
    <source>
        <dbReference type="EMBL" id="MFB9326680.1"/>
    </source>
</evidence>
<feature type="domain" description="HTH merR-type" evidence="3">
    <location>
        <begin position="1"/>
        <end position="71"/>
    </location>
</feature>
<dbReference type="InterPro" id="IPR011256">
    <property type="entry name" value="Reg_factor_effector_dom_sf"/>
</dbReference>
<dbReference type="Gene3D" id="1.10.1660.10">
    <property type="match status" value="1"/>
</dbReference>
<dbReference type="PANTHER" id="PTHR30204:SF97">
    <property type="entry name" value="MERR FAMILY REGULATORY PROTEIN"/>
    <property type="match status" value="1"/>
</dbReference>
<dbReference type="SMART" id="SM00422">
    <property type="entry name" value="HTH_MERR"/>
    <property type="match status" value="1"/>
</dbReference>
<dbReference type="Gene3D" id="3.20.80.10">
    <property type="entry name" value="Regulatory factor, effector binding domain"/>
    <property type="match status" value="1"/>
</dbReference>
<name>A0ABV5KN79_9BACL</name>
<keyword evidence="2" id="KW-0175">Coiled coil</keyword>
<evidence type="ECO:0000256" key="2">
    <source>
        <dbReference type="SAM" id="Coils"/>
    </source>
</evidence>
<dbReference type="PANTHER" id="PTHR30204">
    <property type="entry name" value="REDOX-CYCLING DRUG-SENSING TRANSCRIPTIONAL ACTIVATOR SOXR"/>
    <property type="match status" value="1"/>
</dbReference>
<feature type="coiled-coil region" evidence="2">
    <location>
        <begin position="82"/>
        <end position="113"/>
    </location>
</feature>
<evidence type="ECO:0000313" key="5">
    <source>
        <dbReference type="Proteomes" id="UP001589747"/>
    </source>
</evidence>
<dbReference type="Pfam" id="PF13411">
    <property type="entry name" value="MerR_1"/>
    <property type="match status" value="1"/>
</dbReference>
<dbReference type="InterPro" id="IPR009061">
    <property type="entry name" value="DNA-bd_dom_put_sf"/>
</dbReference>
<sequence length="270" mass="30068">MYKISAFSKLSGVSVKTLRFYDEIGLLAPAATDEHNGYRYYAEEQLLTVKRIQAFKSEGFTLETIRSFLEADGPTSAVQDALAAKQRELARVIDEARRQASEIGQRLDRARMAAESSPAFGFRAVEPVLAASIRDRVPRSQLCLLLNELTAYAEAHGQTADQLIVTQHEETEDGYCELEVAIPLSEAIPGNKRVQIGLLPGFASAASHVHVCNPYQEDCLAAERLSDWLASQGMPLATRFPMREIYLTSDRDMYGSMRLAELLIPLDRRI</sequence>
<dbReference type="SUPFAM" id="SSF46955">
    <property type="entry name" value="Putative DNA-binding domain"/>
    <property type="match status" value="1"/>
</dbReference>
<reference evidence="4 5" key="1">
    <citation type="submission" date="2024-09" db="EMBL/GenBank/DDBJ databases">
        <authorList>
            <person name="Sun Q."/>
            <person name="Mori K."/>
        </authorList>
    </citation>
    <scope>NUCLEOTIDE SEQUENCE [LARGE SCALE GENOMIC DNA]</scope>
    <source>
        <strain evidence="4 5">TISTR 2452</strain>
    </source>
</reference>
<keyword evidence="1" id="KW-0238">DNA-binding</keyword>
<dbReference type="EMBL" id="JBHMDO010000022">
    <property type="protein sequence ID" value="MFB9326680.1"/>
    <property type="molecule type" value="Genomic_DNA"/>
</dbReference>
<organism evidence="4 5">
    <name type="scientific">Paenibacillus aurantiacus</name>
    <dbReference type="NCBI Taxonomy" id="1936118"/>
    <lineage>
        <taxon>Bacteria</taxon>
        <taxon>Bacillati</taxon>
        <taxon>Bacillota</taxon>
        <taxon>Bacilli</taxon>
        <taxon>Bacillales</taxon>
        <taxon>Paenibacillaceae</taxon>
        <taxon>Paenibacillus</taxon>
    </lineage>
</organism>
<dbReference type="Proteomes" id="UP001589747">
    <property type="component" value="Unassembled WGS sequence"/>
</dbReference>
<proteinExistence type="predicted"/>
<dbReference type="PROSITE" id="PS00552">
    <property type="entry name" value="HTH_MERR_1"/>
    <property type="match status" value="1"/>
</dbReference>
<dbReference type="PROSITE" id="PS50937">
    <property type="entry name" value="HTH_MERR_2"/>
    <property type="match status" value="1"/>
</dbReference>
<keyword evidence="5" id="KW-1185">Reference proteome</keyword>
<evidence type="ECO:0000259" key="3">
    <source>
        <dbReference type="PROSITE" id="PS50937"/>
    </source>
</evidence>
<dbReference type="InterPro" id="IPR000551">
    <property type="entry name" value="MerR-type_HTH_dom"/>
</dbReference>
<comment type="caution">
    <text evidence="4">The sequence shown here is derived from an EMBL/GenBank/DDBJ whole genome shotgun (WGS) entry which is preliminary data.</text>
</comment>
<dbReference type="RefSeq" id="WP_377494208.1">
    <property type="nucleotide sequence ID" value="NZ_JBHMDO010000022.1"/>
</dbReference>
<evidence type="ECO:0000256" key="1">
    <source>
        <dbReference type="ARBA" id="ARBA00023125"/>
    </source>
</evidence>
<dbReference type="InterPro" id="IPR047057">
    <property type="entry name" value="MerR_fam"/>
</dbReference>
<dbReference type="CDD" id="cd01107">
    <property type="entry name" value="HTH_BmrR"/>
    <property type="match status" value="1"/>
</dbReference>
<gene>
    <name evidence="4" type="ORF">ACFFSY_12215</name>
</gene>
<protein>
    <submittedName>
        <fullName evidence="4">MerR family transcriptional regulator</fullName>
    </submittedName>
</protein>